<dbReference type="EMBL" id="QNUF01000023">
    <property type="protein sequence ID" value="REC73490.1"/>
    <property type="molecule type" value="Genomic_DNA"/>
</dbReference>
<reference evidence="2 3" key="1">
    <citation type="journal article" date="2010" name="Syst. Appl. Microbiol.">
        <title>Four new species of Chryseobacterium from the rhizosphere of coastal sand dune plants, Chryseobacterium elymi sp. nov., Chryseobacterium hagamense sp. nov., Chryseobacterium lathyri sp. nov. and Chryseobacterium rhizosphaerae sp. nov.</title>
        <authorList>
            <person name="Cho S.H."/>
            <person name="Lee K.S."/>
            <person name="Shin D.S."/>
            <person name="Han J.H."/>
            <person name="Park K.S."/>
            <person name="Lee C.H."/>
            <person name="Park K.H."/>
            <person name="Kim S.B."/>
        </authorList>
    </citation>
    <scope>NUCLEOTIDE SEQUENCE [LARGE SCALE GENOMIC DNA]</scope>
    <source>
        <strain evidence="2 3">KCTC 22548</strain>
    </source>
</reference>
<name>A0ABX9IGY9_9FLAO</name>
<keyword evidence="1" id="KW-0472">Membrane</keyword>
<evidence type="ECO:0008006" key="4">
    <source>
        <dbReference type="Google" id="ProtNLM"/>
    </source>
</evidence>
<feature type="transmembrane region" description="Helical" evidence="1">
    <location>
        <begin position="50"/>
        <end position="72"/>
    </location>
</feature>
<accession>A0ABX9IGY9</accession>
<evidence type="ECO:0000313" key="3">
    <source>
        <dbReference type="Proteomes" id="UP000256491"/>
    </source>
</evidence>
<keyword evidence="1" id="KW-0812">Transmembrane</keyword>
<evidence type="ECO:0000256" key="1">
    <source>
        <dbReference type="SAM" id="Phobius"/>
    </source>
</evidence>
<gene>
    <name evidence="2" type="ORF">DRF57_17455</name>
</gene>
<proteinExistence type="predicted"/>
<keyword evidence="1" id="KW-1133">Transmembrane helix</keyword>
<keyword evidence="3" id="KW-1185">Reference proteome</keyword>
<sequence length="181" mass="21770">MMILNVNEIILKEILPTKSFFFNMTEKIRIVFSFFYLTISILLLTTMNSFLFIFAMIMFGAGLYFTIFRWVLRYFDLKNDCYLITNQRIIIVERSSKDIWKYKKLEEIEQVNVELNSRFFGNIIFGEPENIFGKNDEPFSLFKRRGMNFNEDKYVFLSVEHIDEIIPLFEELGLKVNKTFY</sequence>
<evidence type="ECO:0000313" key="2">
    <source>
        <dbReference type="EMBL" id="REC73490.1"/>
    </source>
</evidence>
<feature type="transmembrane region" description="Helical" evidence="1">
    <location>
        <begin position="28"/>
        <end position="44"/>
    </location>
</feature>
<protein>
    <recommendedName>
        <fullName evidence="4">DUF304 domain-containing protein</fullName>
    </recommendedName>
</protein>
<comment type="caution">
    <text evidence="2">The sequence shown here is derived from an EMBL/GenBank/DDBJ whole genome shotgun (WGS) entry which is preliminary data.</text>
</comment>
<organism evidence="2 3">
    <name type="scientific">Chryseobacterium rhizosphaerae</name>
    <dbReference type="NCBI Taxonomy" id="395937"/>
    <lineage>
        <taxon>Bacteria</taxon>
        <taxon>Pseudomonadati</taxon>
        <taxon>Bacteroidota</taxon>
        <taxon>Flavobacteriia</taxon>
        <taxon>Flavobacteriales</taxon>
        <taxon>Weeksellaceae</taxon>
        <taxon>Chryseobacterium group</taxon>
        <taxon>Chryseobacterium</taxon>
    </lineage>
</organism>
<dbReference type="Proteomes" id="UP000256491">
    <property type="component" value="Unassembled WGS sequence"/>
</dbReference>